<feature type="region of interest" description="Disordered" evidence="6">
    <location>
        <begin position="224"/>
        <end position="375"/>
    </location>
</feature>
<dbReference type="PANTHER" id="PTHR30629:SF2">
    <property type="entry name" value="PROPHAGE INTEGRASE INTS-RELATED"/>
    <property type="match status" value="1"/>
</dbReference>
<dbReference type="PROSITE" id="PS51900">
    <property type="entry name" value="CB"/>
    <property type="match status" value="1"/>
</dbReference>
<keyword evidence="9" id="KW-1185">Reference proteome</keyword>
<organism evidence="8 9">
    <name type="scientific">Actinophytocola gossypii</name>
    <dbReference type="NCBI Taxonomy" id="2812003"/>
    <lineage>
        <taxon>Bacteria</taxon>
        <taxon>Bacillati</taxon>
        <taxon>Actinomycetota</taxon>
        <taxon>Actinomycetes</taxon>
        <taxon>Pseudonocardiales</taxon>
        <taxon>Pseudonocardiaceae</taxon>
    </lineage>
</organism>
<dbReference type="InterPro" id="IPR044068">
    <property type="entry name" value="CB"/>
</dbReference>
<feature type="domain" description="Core-binding (CB)" evidence="7">
    <location>
        <begin position="58"/>
        <end position="137"/>
    </location>
</feature>
<dbReference type="InterPro" id="IPR004107">
    <property type="entry name" value="Integrase_SAM-like_N"/>
</dbReference>
<feature type="compositionally biased region" description="Polar residues" evidence="6">
    <location>
        <begin position="301"/>
        <end position="318"/>
    </location>
</feature>
<evidence type="ECO:0000256" key="4">
    <source>
        <dbReference type="ARBA" id="ARBA00023172"/>
    </source>
</evidence>
<feature type="compositionally biased region" description="Polar residues" evidence="6">
    <location>
        <begin position="275"/>
        <end position="290"/>
    </location>
</feature>
<dbReference type="InterPro" id="IPR050808">
    <property type="entry name" value="Phage_Integrase"/>
</dbReference>
<sequence>MAWVEKHGSGYRIRYRLPDGTLTSETGFATRSEAAARAGDVEAEQRIGTFVDPRLAQTSVSEWIRLWSEAHDVGAGTWGKYDSHLRNHILPRFGAMSLGEINRMTIKAWVKTLRRSLAEPTVIDVVSLLSTILSEAVDEGLIGANSCRRLRLNTGDRTERPHATPQQIRDLTHRMNPSDALLVLTAAYTGMRWGELVGLQWSRVDLDTGKIHISRVDGALHEINGHHTLGRPKTPASVAPSTSRDSWSTDSTPTGKTAGKLRRCSPRRTGAGTDAPTSADESGYPPSTATRRAAGRPSHPDCTSTTSATPTKPGSSKTAYPRCSNTSGSATGSTGSAASTPTSRRRWSTPCSPDSRRGGSKLGAGIRVTPTKQQR</sequence>
<feature type="compositionally biased region" description="Low complexity" evidence="6">
    <location>
        <begin position="324"/>
        <end position="353"/>
    </location>
</feature>
<reference evidence="8 9" key="1">
    <citation type="submission" date="2021-02" db="EMBL/GenBank/DDBJ databases">
        <title>Actinophytocola xerophila sp. nov., isolated from soil of cotton cropping field.</title>
        <authorList>
            <person name="Huang R."/>
            <person name="Chen X."/>
            <person name="Ge X."/>
            <person name="Liu W."/>
        </authorList>
    </citation>
    <scope>NUCLEOTIDE SEQUENCE [LARGE SCALE GENOMIC DNA]</scope>
    <source>
        <strain evidence="8 9">S1-96</strain>
    </source>
</reference>
<dbReference type="InterPro" id="IPR010998">
    <property type="entry name" value="Integrase_recombinase_N"/>
</dbReference>
<evidence type="ECO:0000313" key="9">
    <source>
        <dbReference type="Proteomes" id="UP001156441"/>
    </source>
</evidence>
<dbReference type="InterPro" id="IPR011010">
    <property type="entry name" value="DNA_brk_join_enz"/>
</dbReference>
<comment type="caution">
    <text evidence="8">The sequence shown here is derived from an EMBL/GenBank/DDBJ whole genome shotgun (WGS) entry which is preliminary data.</text>
</comment>
<evidence type="ECO:0000256" key="6">
    <source>
        <dbReference type="SAM" id="MobiDB-lite"/>
    </source>
</evidence>
<evidence type="ECO:0000256" key="5">
    <source>
        <dbReference type="PROSITE-ProRule" id="PRU01248"/>
    </source>
</evidence>
<keyword evidence="4" id="KW-0233">DNA recombination</keyword>
<keyword evidence="2" id="KW-0229">DNA integration</keyword>
<keyword evidence="3 5" id="KW-0238">DNA-binding</keyword>
<dbReference type="Gene3D" id="1.10.150.130">
    <property type="match status" value="1"/>
</dbReference>
<accession>A0ABT2JCK0</accession>
<evidence type="ECO:0000256" key="1">
    <source>
        <dbReference type="ARBA" id="ARBA00008857"/>
    </source>
</evidence>
<dbReference type="SUPFAM" id="SSF56349">
    <property type="entry name" value="DNA breaking-rejoining enzymes"/>
    <property type="match status" value="1"/>
</dbReference>
<evidence type="ECO:0000256" key="2">
    <source>
        <dbReference type="ARBA" id="ARBA00022908"/>
    </source>
</evidence>
<dbReference type="EMBL" id="JAFFZE010000015">
    <property type="protein sequence ID" value="MCT2585592.1"/>
    <property type="molecule type" value="Genomic_DNA"/>
</dbReference>
<evidence type="ECO:0000313" key="8">
    <source>
        <dbReference type="EMBL" id="MCT2585592.1"/>
    </source>
</evidence>
<proteinExistence type="inferred from homology"/>
<protein>
    <recommendedName>
        <fullName evidence="7">Core-binding (CB) domain-containing protein</fullName>
    </recommendedName>
</protein>
<dbReference type="Pfam" id="PF14659">
    <property type="entry name" value="Phage_int_SAM_3"/>
    <property type="match status" value="1"/>
</dbReference>
<comment type="similarity">
    <text evidence="1">Belongs to the 'phage' integrase family.</text>
</comment>
<feature type="compositionally biased region" description="Low complexity" evidence="6">
    <location>
        <begin position="240"/>
        <end position="254"/>
    </location>
</feature>
<dbReference type="PANTHER" id="PTHR30629">
    <property type="entry name" value="PROPHAGE INTEGRASE"/>
    <property type="match status" value="1"/>
</dbReference>
<evidence type="ECO:0000256" key="3">
    <source>
        <dbReference type="ARBA" id="ARBA00023125"/>
    </source>
</evidence>
<gene>
    <name evidence="8" type="ORF">JT362_20955</name>
</gene>
<name>A0ABT2JCK0_9PSEU</name>
<dbReference type="Proteomes" id="UP001156441">
    <property type="component" value="Unassembled WGS sequence"/>
</dbReference>
<dbReference type="Gene3D" id="1.10.443.10">
    <property type="entry name" value="Intergrase catalytic core"/>
    <property type="match status" value="1"/>
</dbReference>
<evidence type="ECO:0000259" key="7">
    <source>
        <dbReference type="PROSITE" id="PS51900"/>
    </source>
</evidence>
<dbReference type="InterPro" id="IPR013762">
    <property type="entry name" value="Integrase-like_cat_sf"/>
</dbReference>